<sequence length="191" mass="21157">MTKSIILAGVGGQGIILAGDIISLVAMENGLDVKKSEVHGMAQRGGSVITTVRFGEKVYSPIIGPGMADIVLSLEKLEGLRNIDYLKEDGIMIVNDYRFDPLPVSSGEMDYPEDVIDRIKSISKKTYIIQGRDIAVQIGNIRVMNMIMLGALSKILPFEKELWLKVIERRVPQKFLEINIKGFNAGYDAMR</sequence>
<dbReference type="EMBL" id="DTHG01000065">
    <property type="protein sequence ID" value="HGW91901.1"/>
    <property type="molecule type" value="Genomic_DNA"/>
</dbReference>
<dbReference type="InterPro" id="IPR002869">
    <property type="entry name" value="Pyrv_flavodox_OxRed_cen"/>
</dbReference>
<dbReference type="PANTHER" id="PTHR43854">
    <property type="entry name" value="INDOLEPYRUVATE OXIDOREDUCTASE SUBUNIT IORB"/>
    <property type="match status" value="1"/>
</dbReference>
<proteinExistence type="predicted"/>
<accession>A0A7C4Y587</accession>
<dbReference type="NCBIfam" id="NF005325">
    <property type="entry name" value="PRK06853.1-5"/>
    <property type="match status" value="1"/>
</dbReference>
<dbReference type="PANTHER" id="PTHR43854:SF1">
    <property type="entry name" value="INDOLEPYRUVATE OXIDOREDUCTASE SUBUNIT IORB"/>
    <property type="match status" value="1"/>
</dbReference>
<name>A0A7C4Y587_UNCW3</name>
<keyword evidence="3" id="KW-0670">Pyruvate</keyword>
<dbReference type="InterPro" id="IPR052198">
    <property type="entry name" value="IorB_Oxidoreductase"/>
</dbReference>
<organism evidence="3">
    <name type="scientific">candidate division WOR-3 bacterium</name>
    <dbReference type="NCBI Taxonomy" id="2052148"/>
    <lineage>
        <taxon>Bacteria</taxon>
        <taxon>Bacteria division WOR-3</taxon>
    </lineage>
</organism>
<evidence type="ECO:0000256" key="1">
    <source>
        <dbReference type="ARBA" id="ARBA00023002"/>
    </source>
</evidence>
<dbReference type="Pfam" id="PF01558">
    <property type="entry name" value="POR"/>
    <property type="match status" value="1"/>
</dbReference>
<dbReference type="Gene3D" id="3.40.920.10">
    <property type="entry name" value="Pyruvate-ferredoxin oxidoreductase, PFOR, domain III"/>
    <property type="match status" value="1"/>
</dbReference>
<reference evidence="3" key="1">
    <citation type="journal article" date="2020" name="mSystems">
        <title>Genome- and Community-Level Interaction Insights into Carbon Utilization and Element Cycling Functions of Hydrothermarchaeota in Hydrothermal Sediment.</title>
        <authorList>
            <person name="Zhou Z."/>
            <person name="Liu Y."/>
            <person name="Xu W."/>
            <person name="Pan J."/>
            <person name="Luo Z.H."/>
            <person name="Li M."/>
        </authorList>
    </citation>
    <scope>NUCLEOTIDE SEQUENCE [LARGE SCALE GENOMIC DNA]</scope>
    <source>
        <strain evidence="3">SpSt-780</strain>
    </source>
</reference>
<dbReference type="NCBIfam" id="NF005322">
    <property type="entry name" value="PRK06853.1-2"/>
    <property type="match status" value="1"/>
</dbReference>
<dbReference type="AlphaFoldDB" id="A0A7C4Y587"/>
<gene>
    <name evidence="3" type="ORF">ENV67_05100</name>
</gene>
<evidence type="ECO:0000313" key="3">
    <source>
        <dbReference type="EMBL" id="HGW91901.1"/>
    </source>
</evidence>
<comment type="caution">
    <text evidence="3">The sequence shown here is derived from an EMBL/GenBank/DDBJ whole genome shotgun (WGS) entry which is preliminary data.</text>
</comment>
<evidence type="ECO:0000259" key="2">
    <source>
        <dbReference type="Pfam" id="PF01558"/>
    </source>
</evidence>
<protein>
    <submittedName>
        <fullName evidence="3">Indolepyruvate oxidoreductase subunit beta</fullName>
    </submittedName>
</protein>
<keyword evidence="1" id="KW-0560">Oxidoreductase</keyword>
<dbReference type="SUPFAM" id="SSF53323">
    <property type="entry name" value="Pyruvate-ferredoxin oxidoreductase, PFOR, domain III"/>
    <property type="match status" value="1"/>
</dbReference>
<dbReference type="GO" id="GO:0016903">
    <property type="term" value="F:oxidoreductase activity, acting on the aldehyde or oxo group of donors"/>
    <property type="evidence" value="ECO:0007669"/>
    <property type="project" value="InterPro"/>
</dbReference>
<feature type="domain" description="Pyruvate/ketoisovalerate oxidoreductase catalytic" evidence="2">
    <location>
        <begin position="11"/>
        <end position="188"/>
    </location>
</feature>
<dbReference type="InterPro" id="IPR019752">
    <property type="entry name" value="Pyrv/ketoisovalerate_OxRed_cat"/>
</dbReference>